<organism evidence="3 4">
    <name type="scientific">Williamsia serinedens</name>
    <dbReference type="NCBI Taxonomy" id="391736"/>
    <lineage>
        <taxon>Bacteria</taxon>
        <taxon>Bacillati</taxon>
        <taxon>Actinomycetota</taxon>
        <taxon>Actinomycetes</taxon>
        <taxon>Mycobacteriales</taxon>
        <taxon>Nocardiaceae</taxon>
        <taxon>Williamsia</taxon>
    </lineage>
</organism>
<dbReference type="RefSeq" id="WP_253656633.1">
    <property type="nucleotide sequence ID" value="NZ_BAAAOE010000002.1"/>
</dbReference>
<dbReference type="EMBL" id="JAMTCG010000011">
    <property type="protein sequence ID" value="MCP2163061.1"/>
    <property type="molecule type" value="Genomic_DNA"/>
</dbReference>
<evidence type="ECO:0000313" key="3">
    <source>
        <dbReference type="EMBL" id="MCP2163061.1"/>
    </source>
</evidence>
<protein>
    <submittedName>
        <fullName evidence="3">Uncharacterized protein</fullName>
    </submittedName>
</protein>
<accession>A0ABT1H7C3</accession>
<evidence type="ECO:0000313" key="4">
    <source>
        <dbReference type="Proteomes" id="UP001205740"/>
    </source>
</evidence>
<proteinExistence type="predicted"/>
<sequence length="165" mass="17616">MRTVLAWGDNVGFWDQFGHGLGAFVTSPGVAGLAAVAAAVVAAWQVALTRNKDERARQQQRKDEESARAVDAAAQRQSQLWERFTWVINQAATQNIDTVVALLEVVEQVARAENDAALIQLIEQQRDAFTVELANKLEEGGLGTASTASGAGDRARAGDEPEAGS</sequence>
<keyword evidence="2" id="KW-0812">Transmembrane</keyword>
<evidence type="ECO:0000256" key="1">
    <source>
        <dbReference type="SAM" id="MobiDB-lite"/>
    </source>
</evidence>
<reference evidence="3 4" key="1">
    <citation type="submission" date="2022-06" db="EMBL/GenBank/DDBJ databases">
        <title>Genomic Encyclopedia of Archaeal and Bacterial Type Strains, Phase II (KMG-II): from individual species to whole genera.</title>
        <authorList>
            <person name="Goeker M."/>
        </authorList>
    </citation>
    <scope>NUCLEOTIDE SEQUENCE [LARGE SCALE GENOMIC DNA]</scope>
    <source>
        <strain evidence="3 4">DSM 45037</strain>
    </source>
</reference>
<keyword evidence="4" id="KW-1185">Reference proteome</keyword>
<dbReference type="Proteomes" id="UP001205740">
    <property type="component" value="Unassembled WGS sequence"/>
</dbReference>
<name>A0ABT1H7C3_9NOCA</name>
<feature type="region of interest" description="Disordered" evidence="1">
    <location>
        <begin position="140"/>
        <end position="165"/>
    </location>
</feature>
<keyword evidence="2" id="KW-0472">Membrane</keyword>
<comment type="caution">
    <text evidence="3">The sequence shown here is derived from an EMBL/GenBank/DDBJ whole genome shotgun (WGS) entry which is preliminary data.</text>
</comment>
<gene>
    <name evidence="3" type="ORF">LX12_004274</name>
</gene>
<keyword evidence="2" id="KW-1133">Transmembrane helix</keyword>
<feature type="transmembrane region" description="Helical" evidence="2">
    <location>
        <begin position="20"/>
        <end position="47"/>
    </location>
</feature>
<evidence type="ECO:0000256" key="2">
    <source>
        <dbReference type="SAM" id="Phobius"/>
    </source>
</evidence>